<evidence type="ECO:0000313" key="3">
    <source>
        <dbReference type="EMBL" id="KAF6834491.1"/>
    </source>
</evidence>
<dbReference type="Proteomes" id="UP000654918">
    <property type="component" value="Unassembled WGS sequence"/>
</dbReference>
<keyword evidence="4" id="KW-1185">Reference proteome</keyword>
<feature type="compositionally biased region" description="Polar residues" evidence="1">
    <location>
        <begin position="25"/>
        <end position="51"/>
    </location>
</feature>
<evidence type="ECO:0000259" key="2">
    <source>
        <dbReference type="Pfam" id="PF14420"/>
    </source>
</evidence>
<feature type="region of interest" description="Disordered" evidence="1">
    <location>
        <begin position="200"/>
        <end position="234"/>
    </location>
</feature>
<feature type="compositionally biased region" description="Acidic residues" evidence="1">
    <location>
        <begin position="225"/>
        <end position="234"/>
    </location>
</feature>
<dbReference type="PANTHER" id="PTHR38788">
    <property type="entry name" value="CLR5 DOMAIN-CONTAINING PROTEIN"/>
    <property type="match status" value="1"/>
</dbReference>
<feature type="region of interest" description="Disordered" evidence="1">
    <location>
        <begin position="18"/>
        <end position="86"/>
    </location>
</feature>
<feature type="compositionally biased region" description="Basic residues" evidence="1">
    <location>
        <begin position="405"/>
        <end position="417"/>
    </location>
</feature>
<dbReference type="EMBL" id="WIGO01000048">
    <property type="protein sequence ID" value="KAF6834491.1"/>
    <property type="molecule type" value="Genomic_DNA"/>
</dbReference>
<gene>
    <name evidence="3" type="ORF">CPLU01_04956</name>
</gene>
<accession>A0A8H6KPC7</accession>
<sequence>MSSHEDLVSFLTMNSWNGIPPNRSAPESQFPSPWHQRQGNAHQVEAATSTGAAPISRLLQVQDAEPPSSSAQRTRGPQGKRRQYDNLDWEAHQSDLRKLYLIDNKTLAETMKIMEERHAFVASAKLYKLQFKKWDWQKNLPATHSRFMVEMAHKRKREENKDTIFEFGGQQWDHDKYTSLVRGSKAQRLEQVQDYSTPTGVSYMTPKYNAPTPAQDPVDSGESGTESDVDMSDEEANDVPDYIQDVPDDSSDVEVYRAAVGQRDGHDDVGIPLLNSQGLAQSQLLILCQAAQSYKREGKLMEAEEAYLKASEGLSETMGLTNLETNRVKYELANFYAESRRMQDADAILDNMTRDHVEYWGHAHERTRKHVLHAVELLETWNRSSDALGLLSHSKEIIERLDHRGHRGAPRSRRLNQTRRAPESRRIGQGSDLQAIADDITEAGSLATVNYGIGVAKSHVTANDEASQGLLQAIIRHCERHPQGRALQHVQAIAEILSLYTRLGKASVHEPDFFAAEETLRTIWSDYDWDKERFQSIEVMEASMQLALNIFRGGFRQIATRIFRRVDDKARSLFGIDDERTIWILITIGLAYQSNATWVEAEEWFEAAFAAALSSNRWDEEDGIVRSLQNALDKRHFSYLSDEGRPYKTIFGISGISIRPGRLHLS</sequence>
<protein>
    <recommendedName>
        <fullName evidence="2">Clr5 domain-containing protein</fullName>
    </recommendedName>
</protein>
<comment type="caution">
    <text evidence="3">The sequence shown here is derived from an EMBL/GenBank/DDBJ whole genome shotgun (WGS) entry which is preliminary data.</text>
</comment>
<dbReference type="InterPro" id="IPR011990">
    <property type="entry name" value="TPR-like_helical_dom_sf"/>
</dbReference>
<reference evidence="3" key="1">
    <citation type="journal article" date="2020" name="Phytopathology">
        <title>Genome Sequence Resources of Colletotrichum truncatum, C. plurivorum, C. musicola, and C. sojae: Four Species Pathogenic to Soybean (Glycine max).</title>
        <authorList>
            <person name="Rogerio F."/>
            <person name="Boufleur T.R."/>
            <person name="Ciampi-Guillardi M."/>
            <person name="Sukno S.A."/>
            <person name="Thon M.R."/>
            <person name="Massola Junior N.S."/>
            <person name="Baroncelli R."/>
        </authorList>
    </citation>
    <scope>NUCLEOTIDE SEQUENCE</scope>
    <source>
        <strain evidence="3">LFN00145</strain>
    </source>
</reference>
<dbReference type="PANTHER" id="PTHR38788:SF3">
    <property type="entry name" value="CLR5 DOMAIN-CONTAINING PROTEIN"/>
    <property type="match status" value="1"/>
</dbReference>
<dbReference type="AlphaFoldDB" id="A0A8H6KPC7"/>
<feature type="domain" description="Clr5" evidence="2">
    <location>
        <begin position="88"/>
        <end position="138"/>
    </location>
</feature>
<dbReference type="Pfam" id="PF14420">
    <property type="entry name" value="Clr5"/>
    <property type="match status" value="1"/>
</dbReference>
<name>A0A8H6KPC7_9PEZI</name>
<dbReference type="InterPro" id="IPR025676">
    <property type="entry name" value="Clr5_dom"/>
</dbReference>
<proteinExistence type="predicted"/>
<dbReference type="Gene3D" id="1.25.40.10">
    <property type="entry name" value="Tetratricopeptide repeat domain"/>
    <property type="match status" value="1"/>
</dbReference>
<feature type="region of interest" description="Disordered" evidence="1">
    <location>
        <begin position="405"/>
        <end position="425"/>
    </location>
</feature>
<organism evidence="3 4">
    <name type="scientific">Colletotrichum plurivorum</name>
    <dbReference type="NCBI Taxonomy" id="2175906"/>
    <lineage>
        <taxon>Eukaryota</taxon>
        <taxon>Fungi</taxon>
        <taxon>Dikarya</taxon>
        <taxon>Ascomycota</taxon>
        <taxon>Pezizomycotina</taxon>
        <taxon>Sordariomycetes</taxon>
        <taxon>Hypocreomycetidae</taxon>
        <taxon>Glomerellales</taxon>
        <taxon>Glomerellaceae</taxon>
        <taxon>Colletotrichum</taxon>
        <taxon>Colletotrichum orchidearum species complex</taxon>
    </lineage>
</organism>
<evidence type="ECO:0000256" key="1">
    <source>
        <dbReference type="SAM" id="MobiDB-lite"/>
    </source>
</evidence>
<evidence type="ECO:0000313" key="4">
    <source>
        <dbReference type="Proteomes" id="UP000654918"/>
    </source>
</evidence>